<keyword evidence="1" id="KW-0805">Transcription regulation</keyword>
<keyword evidence="2" id="KW-0804">Transcription</keyword>
<dbReference type="PANTHER" id="PTHR45747:SF4">
    <property type="entry name" value="HISTONE-LYSINE N-METHYLTRANSFERASE E(Z)"/>
    <property type="match status" value="1"/>
</dbReference>
<sequence length="117" mass="12453">MMVNGDHRIGIFAKRAIQPGEELFFDYRYGPTEQLKYVGIERDTDVVSMALSTAATTHRNLATDALLPPGLAASLREAATAVTSDGTGAYLESKTGAPETMATGQAAFLVNGITDSW</sequence>
<dbReference type="GO" id="GO:0046976">
    <property type="term" value="F:histone H3K27 methyltransferase activity"/>
    <property type="evidence" value="ECO:0007669"/>
    <property type="project" value="TreeGrafter"/>
</dbReference>
<dbReference type="AlphaFoldDB" id="A0A3S4ZYK2"/>
<name>A0A3S4ZYK2_9PLAT</name>
<evidence type="ECO:0000313" key="5">
    <source>
        <dbReference type="Proteomes" id="UP000784294"/>
    </source>
</evidence>
<dbReference type="Proteomes" id="UP000784294">
    <property type="component" value="Unassembled WGS sequence"/>
</dbReference>
<protein>
    <recommendedName>
        <fullName evidence="3">SET domain-containing protein</fullName>
    </recommendedName>
</protein>
<organism evidence="4 5">
    <name type="scientific">Protopolystoma xenopodis</name>
    <dbReference type="NCBI Taxonomy" id="117903"/>
    <lineage>
        <taxon>Eukaryota</taxon>
        <taxon>Metazoa</taxon>
        <taxon>Spiralia</taxon>
        <taxon>Lophotrochozoa</taxon>
        <taxon>Platyhelminthes</taxon>
        <taxon>Monogenea</taxon>
        <taxon>Polyopisthocotylea</taxon>
        <taxon>Polystomatidea</taxon>
        <taxon>Polystomatidae</taxon>
        <taxon>Protopolystoma</taxon>
    </lineage>
</organism>
<dbReference type="InterPro" id="IPR045318">
    <property type="entry name" value="EZH1/2-like"/>
</dbReference>
<proteinExistence type="predicted"/>
<dbReference type="GO" id="GO:0031507">
    <property type="term" value="P:heterochromatin formation"/>
    <property type="evidence" value="ECO:0007669"/>
    <property type="project" value="TreeGrafter"/>
</dbReference>
<dbReference type="OrthoDB" id="6141102at2759"/>
<evidence type="ECO:0000256" key="1">
    <source>
        <dbReference type="ARBA" id="ARBA00023015"/>
    </source>
</evidence>
<evidence type="ECO:0000313" key="4">
    <source>
        <dbReference type="EMBL" id="VEL22979.1"/>
    </source>
</evidence>
<evidence type="ECO:0000259" key="3">
    <source>
        <dbReference type="Pfam" id="PF00856"/>
    </source>
</evidence>
<dbReference type="EMBL" id="CAAALY010059408">
    <property type="protein sequence ID" value="VEL22979.1"/>
    <property type="molecule type" value="Genomic_DNA"/>
</dbReference>
<dbReference type="Pfam" id="PF00856">
    <property type="entry name" value="SET"/>
    <property type="match status" value="1"/>
</dbReference>
<dbReference type="InterPro" id="IPR046341">
    <property type="entry name" value="SET_dom_sf"/>
</dbReference>
<dbReference type="GO" id="GO:0035098">
    <property type="term" value="C:ESC/E(Z) complex"/>
    <property type="evidence" value="ECO:0007669"/>
    <property type="project" value="TreeGrafter"/>
</dbReference>
<dbReference type="SUPFAM" id="SSF82199">
    <property type="entry name" value="SET domain"/>
    <property type="match status" value="1"/>
</dbReference>
<dbReference type="PANTHER" id="PTHR45747">
    <property type="entry name" value="HISTONE-LYSINE N-METHYLTRANSFERASE E(Z)"/>
    <property type="match status" value="1"/>
</dbReference>
<comment type="caution">
    <text evidence="4">The sequence shown here is derived from an EMBL/GenBank/DDBJ whole genome shotgun (WGS) entry which is preliminary data.</text>
</comment>
<gene>
    <name evidence="4" type="ORF">PXEA_LOCUS16419</name>
</gene>
<keyword evidence="5" id="KW-1185">Reference proteome</keyword>
<dbReference type="InterPro" id="IPR001214">
    <property type="entry name" value="SET_dom"/>
</dbReference>
<feature type="domain" description="SET" evidence="3">
    <location>
        <begin position="4"/>
        <end position="27"/>
    </location>
</feature>
<dbReference type="GO" id="GO:0003682">
    <property type="term" value="F:chromatin binding"/>
    <property type="evidence" value="ECO:0007669"/>
    <property type="project" value="TreeGrafter"/>
</dbReference>
<reference evidence="4" key="1">
    <citation type="submission" date="2018-11" db="EMBL/GenBank/DDBJ databases">
        <authorList>
            <consortium name="Pathogen Informatics"/>
        </authorList>
    </citation>
    <scope>NUCLEOTIDE SEQUENCE</scope>
</reference>
<dbReference type="Gene3D" id="2.170.270.10">
    <property type="entry name" value="SET domain"/>
    <property type="match status" value="1"/>
</dbReference>
<evidence type="ECO:0000256" key="2">
    <source>
        <dbReference type="ARBA" id="ARBA00023163"/>
    </source>
</evidence>
<accession>A0A3S4ZYK2</accession>